<keyword evidence="4" id="KW-0406">Ion transport</keyword>
<reference evidence="6" key="1">
    <citation type="submission" date="2022-11" db="UniProtKB">
        <authorList>
            <consortium name="WormBaseParasite"/>
        </authorList>
    </citation>
    <scope>IDENTIFICATION</scope>
</reference>
<evidence type="ECO:0000313" key="5">
    <source>
        <dbReference type="Proteomes" id="UP000887565"/>
    </source>
</evidence>
<organism evidence="5 6">
    <name type="scientific">Romanomermis culicivorax</name>
    <name type="common">Nematode worm</name>
    <dbReference type="NCBI Taxonomy" id="13658"/>
    <lineage>
        <taxon>Eukaryota</taxon>
        <taxon>Metazoa</taxon>
        <taxon>Ecdysozoa</taxon>
        <taxon>Nematoda</taxon>
        <taxon>Enoplea</taxon>
        <taxon>Dorylaimia</taxon>
        <taxon>Mermithida</taxon>
        <taxon>Mermithoidea</taxon>
        <taxon>Mermithidae</taxon>
        <taxon>Romanomermis</taxon>
    </lineage>
</organism>
<accession>A0A915I147</accession>
<dbReference type="Pfam" id="PF01990">
    <property type="entry name" value="ATP-synt_F"/>
    <property type="match status" value="1"/>
</dbReference>
<comment type="similarity">
    <text evidence="1">Belongs to the V-ATPase F subunit family.</text>
</comment>
<dbReference type="AlphaFoldDB" id="A0A915I147"/>
<dbReference type="Proteomes" id="UP000887565">
    <property type="component" value="Unplaced"/>
</dbReference>
<dbReference type="PANTHER" id="PTHR13861">
    <property type="entry name" value="VACUOLAR ATP SYNTHASE SUBUNIT F"/>
    <property type="match status" value="1"/>
</dbReference>
<evidence type="ECO:0000256" key="2">
    <source>
        <dbReference type="ARBA" id="ARBA00022448"/>
    </source>
</evidence>
<evidence type="ECO:0000313" key="6">
    <source>
        <dbReference type="WBParaSite" id="nRc.2.0.1.t07544-RA"/>
    </source>
</evidence>
<name>A0A915I147_ROMCU</name>
<dbReference type="OMA" id="SANLFHQ"/>
<protein>
    <submittedName>
        <fullName evidence="6">V-type proton ATPase subunit F</fullName>
    </submittedName>
</protein>
<dbReference type="PANTHER" id="PTHR13861:SF2">
    <property type="entry name" value="V-TYPE PROTON ATPASE SUBUNIT F"/>
    <property type="match status" value="1"/>
</dbReference>
<dbReference type="GO" id="GO:0046961">
    <property type="term" value="F:proton-transporting ATPase activity, rotational mechanism"/>
    <property type="evidence" value="ECO:0007669"/>
    <property type="project" value="InterPro"/>
</dbReference>
<dbReference type="Gene3D" id="3.40.50.10580">
    <property type="entry name" value="ATPase, V1 complex, subunit F"/>
    <property type="match status" value="1"/>
</dbReference>
<keyword evidence="5" id="KW-1185">Reference proteome</keyword>
<dbReference type="WBParaSite" id="nRc.2.0.1.t07544-RA">
    <property type="protein sequence ID" value="nRc.2.0.1.t07544-RA"/>
    <property type="gene ID" value="nRc.2.0.1.g07544"/>
</dbReference>
<proteinExistence type="inferred from homology"/>
<dbReference type="GO" id="GO:0016020">
    <property type="term" value="C:membrane"/>
    <property type="evidence" value="ECO:0007669"/>
    <property type="project" value="TreeGrafter"/>
</dbReference>
<dbReference type="InterPro" id="IPR008218">
    <property type="entry name" value="ATPase_V1-cplx_f_g_su"/>
</dbReference>
<dbReference type="InterPro" id="IPR036906">
    <property type="entry name" value="ATPase_V1_fsu_sf"/>
</dbReference>
<keyword evidence="3" id="KW-0375">Hydrogen ion transport</keyword>
<evidence type="ECO:0000256" key="3">
    <source>
        <dbReference type="ARBA" id="ARBA00022781"/>
    </source>
</evidence>
<sequence length="62" mass="6507">MTSAIPGAAAAAAKGRLIAMMGDEDTCVGFLLGGVGELNKSRQPNYMVIDKNTSVQEIEDCF</sequence>
<evidence type="ECO:0000256" key="1">
    <source>
        <dbReference type="ARBA" id="ARBA00010148"/>
    </source>
</evidence>
<evidence type="ECO:0000256" key="4">
    <source>
        <dbReference type="ARBA" id="ARBA00023065"/>
    </source>
</evidence>
<keyword evidence="2" id="KW-0813">Transport</keyword>